<keyword evidence="1" id="KW-0812">Transmembrane</keyword>
<accession>A0A8T0PK38</accession>
<keyword evidence="1" id="KW-1133">Transmembrane helix</keyword>
<sequence length="751" mass="82296">MSQIAPVPADQAPRPPCSEAAIREFVEGVNTQLWRSNALMVANAVLVAIMEAAGASGRRYGYRHASVTRLLFLGASTLYLPIISYVASSIGKESCSTSGLDVYCHGRSYVSLVLIWTVLVQIIGTNTSAIVAADDYHGGPKIGPSIELLARTVWTSYLVFYYAGRHFLTMINKNHLVEGESHYYKMVSRFLIVLCLLSLSKIMLKLYAYHKAKRSFTLGRNSRLIAGYMVETLQGDALPRGSSPGHDQSLVLPLIVMGEDKQEIEETPHGYTIRQRNSRLVTLDMVWQMVSAGDALLTSQPWLKDLCLSFSLFKLLRLRFGNTPLAESGSAKAFSFVSDALLNNGNDPARVFDVIADEISFVLDSYYSSLPTSYFGRLVPVLNITVSLSIVAWCLGGATFISHHYTVDRHPHQIFCSPNPMSCTFPNHKRIVFGNLLFNALPTFSLFVAVILAEAWEIASYLCSNWVKVTLLCNYINHASWQQSPRVQRGLDLVMKLGFRRSWSDRYQMGQMSLLLTGQGLMRRVQVSPEVKAAIVDALRRSNGGALSKCTAALGESRIGGDILWACQGQGTSDVILVWHIATGILDAGSHGGGADASSTSSRSAGKRAVATRLSRYCAYLVAAAPELLPDDTAWSKKLHGAVSRDIKLALAGEPAAEHDAAIAARLGERCEHEVVKRGVRLGKQLLELQVPDEEARWGLLAGFWCEILLYAAPSDNLKAHKKAIARGTELVTLVWALLTHAGIVTRPKNP</sequence>
<dbReference type="EMBL" id="CM029051">
    <property type="protein sequence ID" value="KAG2560999.1"/>
    <property type="molecule type" value="Genomic_DNA"/>
</dbReference>
<evidence type="ECO:0000259" key="2">
    <source>
        <dbReference type="Pfam" id="PF13968"/>
    </source>
</evidence>
<dbReference type="Pfam" id="PF13968">
    <property type="entry name" value="DUF4220"/>
    <property type="match status" value="1"/>
</dbReference>
<dbReference type="InterPro" id="IPR025315">
    <property type="entry name" value="DUF4220"/>
</dbReference>
<dbReference type="AlphaFoldDB" id="A0A8T0PK38"/>
<feature type="domain" description="DUF4220" evidence="2">
    <location>
        <begin position="81"/>
        <end position="515"/>
    </location>
</feature>
<dbReference type="PANTHER" id="PTHR31325">
    <property type="entry name" value="OS01G0798800 PROTEIN-RELATED"/>
    <property type="match status" value="1"/>
</dbReference>
<gene>
    <name evidence="3" type="ORF">PVAP13_8KG003600</name>
</gene>
<feature type="transmembrane region" description="Helical" evidence="1">
    <location>
        <begin position="38"/>
        <end position="55"/>
    </location>
</feature>
<dbReference type="InterPro" id="IPR007658">
    <property type="entry name" value="DUF594"/>
</dbReference>
<name>A0A8T0PK38_PANVG</name>
<dbReference type="Pfam" id="PF04578">
    <property type="entry name" value="DUF594"/>
    <property type="match status" value="1"/>
</dbReference>
<proteinExistence type="predicted"/>
<reference evidence="3" key="1">
    <citation type="submission" date="2020-05" db="EMBL/GenBank/DDBJ databases">
        <title>WGS assembly of Panicum virgatum.</title>
        <authorList>
            <person name="Lovell J.T."/>
            <person name="Jenkins J."/>
            <person name="Shu S."/>
            <person name="Juenger T.E."/>
            <person name="Schmutz J."/>
        </authorList>
    </citation>
    <scope>NUCLEOTIDE SEQUENCE</scope>
    <source>
        <strain evidence="3">AP13</strain>
    </source>
</reference>
<comment type="caution">
    <text evidence="3">The sequence shown here is derived from an EMBL/GenBank/DDBJ whole genome shotgun (WGS) entry which is preliminary data.</text>
</comment>
<evidence type="ECO:0000313" key="4">
    <source>
        <dbReference type="Proteomes" id="UP000823388"/>
    </source>
</evidence>
<feature type="transmembrane region" description="Helical" evidence="1">
    <location>
        <begin position="183"/>
        <end position="204"/>
    </location>
</feature>
<feature type="transmembrane region" description="Helical" evidence="1">
    <location>
        <begin position="436"/>
        <end position="456"/>
    </location>
</feature>
<keyword evidence="4" id="KW-1185">Reference proteome</keyword>
<feature type="transmembrane region" description="Helical" evidence="1">
    <location>
        <begin position="145"/>
        <end position="163"/>
    </location>
</feature>
<dbReference type="Proteomes" id="UP000823388">
    <property type="component" value="Chromosome 8K"/>
</dbReference>
<evidence type="ECO:0000313" key="3">
    <source>
        <dbReference type="EMBL" id="KAG2560999.1"/>
    </source>
</evidence>
<keyword evidence="1" id="KW-0472">Membrane</keyword>
<evidence type="ECO:0000256" key="1">
    <source>
        <dbReference type="SAM" id="Phobius"/>
    </source>
</evidence>
<organism evidence="3 4">
    <name type="scientific">Panicum virgatum</name>
    <name type="common">Blackwell switchgrass</name>
    <dbReference type="NCBI Taxonomy" id="38727"/>
    <lineage>
        <taxon>Eukaryota</taxon>
        <taxon>Viridiplantae</taxon>
        <taxon>Streptophyta</taxon>
        <taxon>Embryophyta</taxon>
        <taxon>Tracheophyta</taxon>
        <taxon>Spermatophyta</taxon>
        <taxon>Magnoliopsida</taxon>
        <taxon>Liliopsida</taxon>
        <taxon>Poales</taxon>
        <taxon>Poaceae</taxon>
        <taxon>PACMAD clade</taxon>
        <taxon>Panicoideae</taxon>
        <taxon>Panicodae</taxon>
        <taxon>Paniceae</taxon>
        <taxon>Panicinae</taxon>
        <taxon>Panicum</taxon>
        <taxon>Panicum sect. Hiantes</taxon>
    </lineage>
</organism>
<feature type="transmembrane region" description="Helical" evidence="1">
    <location>
        <begin position="67"/>
        <end position="88"/>
    </location>
</feature>
<protein>
    <recommendedName>
        <fullName evidence="2">DUF4220 domain-containing protein</fullName>
    </recommendedName>
</protein>
<feature type="transmembrane region" description="Helical" evidence="1">
    <location>
        <begin position="108"/>
        <end position="133"/>
    </location>
</feature>